<reference evidence="1 2" key="1">
    <citation type="submission" date="2021-01" db="EMBL/GenBank/DDBJ databases">
        <title>Whole genome shotgun sequence of Actinoplanes couchii NBRC 106145.</title>
        <authorList>
            <person name="Komaki H."/>
            <person name="Tamura T."/>
        </authorList>
    </citation>
    <scope>NUCLEOTIDE SEQUENCE [LARGE SCALE GENOMIC DNA]</scope>
    <source>
        <strain evidence="1 2">NBRC 106145</strain>
    </source>
</reference>
<dbReference type="SUPFAM" id="SSF51182">
    <property type="entry name" value="RmlC-like cupins"/>
    <property type="match status" value="1"/>
</dbReference>
<dbReference type="Proteomes" id="UP000612282">
    <property type="component" value="Unassembled WGS sequence"/>
</dbReference>
<organism evidence="1 2">
    <name type="scientific">Actinoplanes couchii</name>
    <dbReference type="NCBI Taxonomy" id="403638"/>
    <lineage>
        <taxon>Bacteria</taxon>
        <taxon>Bacillati</taxon>
        <taxon>Actinomycetota</taxon>
        <taxon>Actinomycetes</taxon>
        <taxon>Micromonosporales</taxon>
        <taxon>Micromonosporaceae</taxon>
        <taxon>Actinoplanes</taxon>
    </lineage>
</organism>
<dbReference type="Gene3D" id="2.60.120.10">
    <property type="entry name" value="Jelly Rolls"/>
    <property type="match status" value="1"/>
</dbReference>
<dbReference type="InterPro" id="IPR014710">
    <property type="entry name" value="RmlC-like_jellyroll"/>
</dbReference>
<evidence type="ECO:0000313" key="2">
    <source>
        <dbReference type="Proteomes" id="UP000612282"/>
    </source>
</evidence>
<name>A0ABQ3XRI8_9ACTN</name>
<evidence type="ECO:0008006" key="3">
    <source>
        <dbReference type="Google" id="ProtNLM"/>
    </source>
</evidence>
<dbReference type="EMBL" id="BOMG01000117">
    <property type="protein sequence ID" value="GID61012.1"/>
    <property type="molecule type" value="Genomic_DNA"/>
</dbReference>
<dbReference type="PANTHER" id="PTHR37694:SF1">
    <property type="entry name" value="SLR8022 PROTEIN"/>
    <property type="match status" value="1"/>
</dbReference>
<dbReference type="InterPro" id="IPR011051">
    <property type="entry name" value="RmlC_Cupin_sf"/>
</dbReference>
<proteinExistence type="predicted"/>
<dbReference type="CDD" id="cd02230">
    <property type="entry name" value="cupin_HP0902-like"/>
    <property type="match status" value="1"/>
</dbReference>
<protein>
    <recommendedName>
        <fullName evidence="3">Cupin 2 conserved barrel domain protein</fullName>
    </recommendedName>
</protein>
<sequence length="111" mass="11975">MQTTRLTDLADRLLAEARTAHSGRSSHTLFGHHDHHLRQTVIALAAGQSLAEHNSPAEATLQVLTGRVTLRTAADSWTGTTGDHLVISRDRHDLLAEEDSAVLLTVLVPGD</sequence>
<dbReference type="RefSeq" id="WP_203808566.1">
    <property type="nucleotide sequence ID" value="NZ_BAAAQE010000047.1"/>
</dbReference>
<keyword evidence="2" id="KW-1185">Reference proteome</keyword>
<comment type="caution">
    <text evidence="1">The sequence shown here is derived from an EMBL/GenBank/DDBJ whole genome shotgun (WGS) entry which is preliminary data.</text>
</comment>
<dbReference type="PANTHER" id="PTHR37694">
    <property type="entry name" value="SLR8022 PROTEIN"/>
    <property type="match status" value="1"/>
</dbReference>
<gene>
    <name evidence="1" type="ORF">Aco03nite_094160</name>
</gene>
<accession>A0ABQ3XRI8</accession>
<evidence type="ECO:0000313" key="1">
    <source>
        <dbReference type="EMBL" id="GID61012.1"/>
    </source>
</evidence>